<comment type="caution">
    <text evidence="1">The sequence shown here is derived from an EMBL/GenBank/DDBJ whole genome shotgun (WGS) entry which is preliminary data.</text>
</comment>
<dbReference type="PANTHER" id="PTHR35868:SF3">
    <property type="entry name" value="DUF2804 DOMAIN-CONTAINING PROTEIN"/>
    <property type="match status" value="1"/>
</dbReference>
<dbReference type="Pfam" id="PF10974">
    <property type="entry name" value="DUF2804"/>
    <property type="match status" value="1"/>
</dbReference>
<name>A0ABW2G7I8_9ACTN</name>
<gene>
    <name evidence="1" type="ORF">ACFQMG_33880</name>
</gene>
<proteinExistence type="predicted"/>
<sequence>MTTTERELTGPVDLCLPDGRLDPAAVGWSRRPLHRANLRGWGRTKRWEYWCVTGPTHIVAVTVSDLDFLGLTGLYVLRHGEPGRAPVDLERTALLPFGHGVRLPETIAGAAGAGDDVVVGPERPVRGQVRVEIRAEGTGTRLRARCLTPDHRPVELDVLVGLPPGHETLGVVVPWSGRRFQYTSKHTARPASGSLRIGDERYPFGDDAWGVLDHGRGRWPRNAAWNWGAASGRTDGRVVGLQFGGRWTAGTGATENALCVDGRLSKIGEELLWLYDEADPMAPWELRTPSSDQVDLVFTPFHDRRTRTEAGLLANRTDQCFGRYSGQIRTDDGEHVRIDGLLGWAEDVRMRW</sequence>
<dbReference type="InterPro" id="IPR021243">
    <property type="entry name" value="DUF2804"/>
</dbReference>
<protein>
    <submittedName>
        <fullName evidence="1">DUF2804 domain-containing protein</fullName>
    </submittedName>
</protein>
<dbReference type="PANTHER" id="PTHR35868">
    <property type="entry name" value="DUF2804 DOMAIN-CONTAINING PROTEIN-RELATED"/>
    <property type="match status" value="1"/>
</dbReference>
<evidence type="ECO:0000313" key="2">
    <source>
        <dbReference type="Proteomes" id="UP001596435"/>
    </source>
</evidence>
<evidence type="ECO:0000313" key="1">
    <source>
        <dbReference type="EMBL" id="MFC7184552.1"/>
    </source>
</evidence>
<keyword evidence="2" id="KW-1185">Reference proteome</keyword>
<reference evidence="2" key="1">
    <citation type="journal article" date="2019" name="Int. J. Syst. Evol. Microbiol.">
        <title>The Global Catalogue of Microorganisms (GCM) 10K type strain sequencing project: providing services to taxonomists for standard genome sequencing and annotation.</title>
        <authorList>
            <consortium name="The Broad Institute Genomics Platform"/>
            <consortium name="The Broad Institute Genome Sequencing Center for Infectious Disease"/>
            <person name="Wu L."/>
            <person name="Ma J."/>
        </authorList>
    </citation>
    <scope>NUCLEOTIDE SEQUENCE [LARGE SCALE GENOMIC DNA]</scope>
    <source>
        <strain evidence="2">CGMCC 1.12859</strain>
    </source>
</reference>
<organism evidence="1 2">
    <name type="scientific">Kitasatospora paranensis</name>
    <dbReference type="NCBI Taxonomy" id="258053"/>
    <lineage>
        <taxon>Bacteria</taxon>
        <taxon>Bacillati</taxon>
        <taxon>Actinomycetota</taxon>
        <taxon>Actinomycetes</taxon>
        <taxon>Kitasatosporales</taxon>
        <taxon>Streptomycetaceae</taxon>
        <taxon>Kitasatospora</taxon>
    </lineage>
</organism>
<dbReference type="Proteomes" id="UP001596435">
    <property type="component" value="Unassembled WGS sequence"/>
</dbReference>
<dbReference type="EMBL" id="JBHTAJ010000107">
    <property type="protein sequence ID" value="MFC7184552.1"/>
    <property type="molecule type" value="Genomic_DNA"/>
</dbReference>
<dbReference type="RefSeq" id="WP_345704635.1">
    <property type="nucleotide sequence ID" value="NZ_BAABKV010000001.1"/>
</dbReference>
<accession>A0ABW2G7I8</accession>